<dbReference type="Proteomes" id="UP001500742">
    <property type="component" value="Unassembled WGS sequence"/>
</dbReference>
<feature type="chain" id="PRO_5046965428" description="SnoaL-like domain-containing protein" evidence="1">
    <location>
        <begin position="25"/>
        <end position="155"/>
    </location>
</feature>
<organism evidence="3 4">
    <name type="scientific">Mucilaginibacter dorajii</name>
    <dbReference type="NCBI Taxonomy" id="692994"/>
    <lineage>
        <taxon>Bacteria</taxon>
        <taxon>Pseudomonadati</taxon>
        <taxon>Bacteroidota</taxon>
        <taxon>Sphingobacteriia</taxon>
        <taxon>Sphingobacteriales</taxon>
        <taxon>Sphingobacteriaceae</taxon>
        <taxon>Mucilaginibacter</taxon>
    </lineage>
</organism>
<feature type="domain" description="SnoaL-like" evidence="2">
    <location>
        <begin position="39"/>
        <end position="126"/>
    </location>
</feature>
<comment type="caution">
    <text evidence="3">The sequence shown here is derived from an EMBL/GenBank/DDBJ whole genome shotgun (WGS) entry which is preliminary data.</text>
</comment>
<gene>
    <name evidence="3" type="ORF">GCM10022210_04940</name>
</gene>
<accession>A0ABP7P738</accession>
<feature type="signal peptide" evidence="1">
    <location>
        <begin position="1"/>
        <end position="24"/>
    </location>
</feature>
<reference evidence="4" key="1">
    <citation type="journal article" date="2019" name="Int. J. Syst. Evol. Microbiol.">
        <title>The Global Catalogue of Microorganisms (GCM) 10K type strain sequencing project: providing services to taxonomists for standard genome sequencing and annotation.</title>
        <authorList>
            <consortium name="The Broad Institute Genomics Platform"/>
            <consortium name="The Broad Institute Genome Sequencing Center for Infectious Disease"/>
            <person name="Wu L."/>
            <person name="Ma J."/>
        </authorList>
    </citation>
    <scope>NUCLEOTIDE SEQUENCE [LARGE SCALE GENOMIC DNA]</scope>
    <source>
        <strain evidence="4">JCM 16601</strain>
    </source>
</reference>
<dbReference type="Pfam" id="PF12680">
    <property type="entry name" value="SnoaL_2"/>
    <property type="match status" value="1"/>
</dbReference>
<dbReference type="InterPro" id="IPR032710">
    <property type="entry name" value="NTF2-like_dom_sf"/>
</dbReference>
<dbReference type="EMBL" id="BAAAZC010000004">
    <property type="protein sequence ID" value="GAA3960283.1"/>
    <property type="molecule type" value="Genomic_DNA"/>
</dbReference>
<keyword evidence="1" id="KW-0732">Signal</keyword>
<name>A0ABP7P738_9SPHI</name>
<dbReference type="SUPFAM" id="SSF54427">
    <property type="entry name" value="NTF2-like"/>
    <property type="match status" value="1"/>
</dbReference>
<evidence type="ECO:0000313" key="3">
    <source>
        <dbReference type="EMBL" id="GAA3960283.1"/>
    </source>
</evidence>
<evidence type="ECO:0000259" key="2">
    <source>
        <dbReference type="Pfam" id="PF12680"/>
    </source>
</evidence>
<proteinExistence type="predicted"/>
<dbReference type="Gene3D" id="3.10.450.50">
    <property type="match status" value="1"/>
</dbReference>
<dbReference type="InterPro" id="IPR037401">
    <property type="entry name" value="SnoaL-like"/>
</dbReference>
<keyword evidence="4" id="KW-1185">Reference proteome</keyword>
<protein>
    <recommendedName>
        <fullName evidence="2">SnoaL-like domain-containing protein</fullName>
    </recommendedName>
</protein>
<sequence>MKMKFFYATAAGLMLLLAGHSVNGQDLTTARKTIAETNKRYFELFKKKDLALVDLYTADATLLPPNGPAVNGKAALVKDFTTAFADTHIAGVKFTTRNVYEGGKSFVMEQGTWEVLGTDNKVVDTGNYLKMWQKTKTGLKIFRDIFNSDVKYSSK</sequence>
<dbReference type="RefSeq" id="WP_259090853.1">
    <property type="nucleotide sequence ID" value="NZ_BAAAZC010000004.1"/>
</dbReference>
<evidence type="ECO:0000256" key="1">
    <source>
        <dbReference type="SAM" id="SignalP"/>
    </source>
</evidence>
<evidence type="ECO:0000313" key="4">
    <source>
        <dbReference type="Proteomes" id="UP001500742"/>
    </source>
</evidence>